<feature type="transmembrane region" description="Helical" evidence="7">
    <location>
        <begin position="125"/>
        <end position="144"/>
    </location>
</feature>
<protein>
    <submittedName>
        <fullName evidence="9">Peptide/nickel transport system permease protein</fullName>
    </submittedName>
</protein>
<feature type="transmembrane region" description="Helical" evidence="7">
    <location>
        <begin position="69"/>
        <end position="89"/>
    </location>
</feature>
<evidence type="ECO:0000256" key="3">
    <source>
        <dbReference type="ARBA" id="ARBA00022475"/>
    </source>
</evidence>
<accession>A0AAE3ZX67</accession>
<dbReference type="AlphaFoldDB" id="A0AAE3ZX67"/>
<dbReference type="PANTHER" id="PTHR43386:SF25">
    <property type="entry name" value="PEPTIDE ABC TRANSPORTER PERMEASE PROTEIN"/>
    <property type="match status" value="1"/>
</dbReference>
<dbReference type="EMBL" id="JAVDYC010000001">
    <property type="protein sequence ID" value="MDR7327481.1"/>
    <property type="molecule type" value="Genomic_DNA"/>
</dbReference>
<keyword evidence="2 7" id="KW-0813">Transport</keyword>
<gene>
    <name evidence="9" type="ORF">J2S44_007731</name>
</gene>
<evidence type="ECO:0000313" key="10">
    <source>
        <dbReference type="Proteomes" id="UP001183629"/>
    </source>
</evidence>
<comment type="caution">
    <text evidence="9">The sequence shown here is derived from an EMBL/GenBank/DDBJ whole genome shotgun (WGS) entry which is preliminary data.</text>
</comment>
<dbReference type="InterPro" id="IPR050366">
    <property type="entry name" value="BP-dependent_transpt_permease"/>
</dbReference>
<feature type="transmembrane region" description="Helical" evidence="7">
    <location>
        <begin position="231"/>
        <end position="254"/>
    </location>
</feature>
<dbReference type="PROSITE" id="PS50928">
    <property type="entry name" value="ABC_TM1"/>
    <property type="match status" value="1"/>
</dbReference>
<dbReference type="SUPFAM" id="SSF161098">
    <property type="entry name" value="MetI-like"/>
    <property type="match status" value="1"/>
</dbReference>
<evidence type="ECO:0000259" key="8">
    <source>
        <dbReference type="PROSITE" id="PS50928"/>
    </source>
</evidence>
<dbReference type="Pfam" id="PF00528">
    <property type="entry name" value="BPD_transp_1"/>
    <property type="match status" value="1"/>
</dbReference>
<comment type="subcellular location">
    <subcellularLocation>
        <location evidence="1 7">Cell membrane</location>
        <topology evidence="1 7">Multi-pass membrane protein</topology>
    </subcellularLocation>
</comment>
<dbReference type="GO" id="GO:0005886">
    <property type="term" value="C:plasma membrane"/>
    <property type="evidence" value="ECO:0007669"/>
    <property type="project" value="UniProtKB-SubCell"/>
</dbReference>
<name>A0AAE3ZX67_9ACTN</name>
<keyword evidence="5 7" id="KW-1133">Transmembrane helix</keyword>
<keyword evidence="4 7" id="KW-0812">Transmembrane</keyword>
<evidence type="ECO:0000256" key="7">
    <source>
        <dbReference type="RuleBase" id="RU363032"/>
    </source>
</evidence>
<organism evidence="9 10">
    <name type="scientific">Catenuloplanes niger</name>
    <dbReference type="NCBI Taxonomy" id="587534"/>
    <lineage>
        <taxon>Bacteria</taxon>
        <taxon>Bacillati</taxon>
        <taxon>Actinomycetota</taxon>
        <taxon>Actinomycetes</taxon>
        <taxon>Micromonosporales</taxon>
        <taxon>Micromonosporaceae</taxon>
        <taxon>Catenuloplanes</taxon>
    </lineage>
</organism>
<reference evidence="9 10" key="1">
    <citation type="submission" date="2023-07" db="EMBL/GenBank/DDBJ databases">
        <title>Sequencing the genomes of 1000 actinobacteria strains.</title>
        <authorList>
            <person name="Klenk H.-P."/>
        </authorList>
    </citation>
    <scope>NUCLEOTIDE SEQUENCE [LARGE SCALE GENOMIC DNA]</scope>
    <source>
        <strain evidence="9 10">DSM 44711</strain>
    </source>
</reference>
<keyword evidence="6 7" id="KW-0472">Membrane</keyword>
<feature type="domain" description="ABC transmembrane type-1" evidence="8">
    <location>
        <begin position="62"/>
        <end position="250"/>
    </location>
</feature>
<evidence type="ECO:0000256" key="1">
    <source>
        <dbReference type="ARBA" id="ARBA00004651"/>
    </source>
</evidence>
<dbReference type="GO" id="GO:0055085">
    <property type="term" value="P:transmembrane transport"/>
    <property type="evidence" value="ECO:0007669"/>
    <property type="project" value="InterPro"/>
</dbReference>
<dbReference type="Gene3D" id="1.10.3720.10">
    <property type="entry name" value="MetI-like"/>
    <property type="match status" value="1"/>
</dbReference>
<sequence length="261" mass="25713">MRRVLRPALAALMIGVALCGAALVPHDPLLPLGAPWGPPSGDTPLGTDALGRDVLSRVLAGGRHLTGTAGLAALIASATGIAGGLLAGWRDGPVSRALSALADLLLAIPLLLIAMLLAVTLPGTVAVVAATVCGGAPLTLRIVADAVRRVRTAGYVEAALGRGESGPAILRREMLPALAGLAGQDLGARFVVALQIAAALSLLGLGLAPPAPDWAAMIRENLGGAGLNPAALVAPAAALALLCLAVSAAGHAAVARSRGPR</sequence>
<proteinExistence type="inferred from homology"/>
<evidence type="ECO:0000256" key="6">
    <source>
        <dbReference type="ARBA" id="ARBA00023136"/>
    </source>
</evidence>
<dbReference type="InterPro" id="IPR000515">
    <property type="entry name" value="MetI-like"/>
</dbReference>
<evidence type="ECO:0000256" key="4">
    <source>
        <dbReference type="ARBA" id="ARBA00022692"/>
    </source>
</evidence>
<evidence type="ECO:0000313" key="9">
    <source>
        <dbReference type="EMBL" id="MDR7327481.1"/>
    </source>
</evidence>
<feature type="transmembrane region" description="Helical" evidence="7">
    <location>
        <begin position="190"/>
        <end position="211"/>
    </location>
</feature>
<evidence type="ECO:0000256" key="2">
    <source>
        <dbReference type="ARBA" id="ARBA00022448"/>
    </source>
</evidence>
<dbReference type="InterPro" id="IPR035906">
    <property type="entry name" value="MetI-like_sf"/>
</dbReference>
<evidence type="ECO:0000256" key="5">
    <source>
        <dbReference type="ARBA" id="ARBA00022989"/>
    </source>
</evidence>
<dbReference type="PANTHER" id="PTHR43386">
    <property type="entry name" value="OLIGOPEPTIDE TRANSPORT SYSTEM PERMEASE PROTEIN APPC"/>
    <property type="match status" value="1"/>
</dbReference>
<comment type="similarity">
    <text evidence="7">Belongs to the binding-protein-dependent transport system permease family.</text>
</comment>
<dbReference type="Proteomes" id="UP001183629">
    <property type="component" value="Unassembled WGS sequence"/>
</dbReference>
<feature type="transmembrane region" description="Helical" evidence="7">
    <location>
        <begin position="101"/>
        <end position="119"/>
    </location>
</feature>
<keyword evidence="3" id="KW-1003">Cell membrane</keyword>
<keyword evidence="10" id="KW-1185">Reference proteome</keyword>